<organism evidence="4 5">
    <name type="scientific">Enterocloster lavalensis</name>
    <dbReference type="NCBI Taxonomy" id="460384"/>
    <lineage>
        <taxon>Bacteria</taxon>
        <taxon>Bacillati</taxon>
        <taxon>Bacillota</taxon>
        <taxon>Clostridia</taxon>
        <taxon>Lachnospirales</taxon>
        <taxon>Lachnospiraceae</taxon>
        <taxon>Enterocloster</taxon>
    </lineage>
</organism>
<dbReference type="InterPro" id="IPR019468">
    <property type="entry name" value="AdenyloSucc_lyase_C"/>
</dbReference>
<dbReference type="PRINTS" id="PR00149">
    <property type="entry name" value="FUMRATELYASE"/>
</dbReference>
<keyword evidence="2" id="KW-0456">Lyase</keyword>
<dbReference type="AlphaFoldDB" id="A0A1I0FDQ8"/>
<dbReference type="GO" id="GO:0016853">
    <property type="term" value="F:isomerase activity"/>
    <property type="evidence" value="ECO:0007669"/>
    <property type="project" value="UniProtKB-KW"/>
</dbReference>
<dbReference type="Gene3D" id="1.20.200.10">
    <property type="entry name" value="Fumarase/aspartase (Central domain)"/>
    <property type="match status" value="1"/>
</dbReference>
<evidence type="ECO:0000313" key="4">
    <source>
        <dbReference type="EMBL" id="SET56105.1"/>
    </source>
</evidence>
<name>A0A1I0FDQ8_9FIRM</name>
<dbReference type="STRING" id="460384.SAMN05216313_108121"/>
<dbReference type="Proteomes" id="UP000198508">
    <property type="component" value="Unassembled WGS sequence"/>
</dbReference>
<sequence length="453" mass="49895">MAANMLDSMLYRNAYSTEEMRTIFDDRTIIQNFLDIEKALAQVQGEMGIIPKEAADEICKKGFVENLDIGEIEAGIVKVGHSLVPILRNFQKKCDNGYGEYIHLGATTQDILDTGFMMSVKRGFEAVYRDALEAEEAVLDLVDRYADTVMAGRTHGQQAIPITFGYKAAVWASELRRDIERMEDCRKRCFVGQLSGAVGSMAGFGENGREISRRVIEALGLDVPDISWHVSRDRLAEIVSVLATLGCTFGKIGQEIVYLQGTETGEAAEGFVHGAVGSSTMPHKRNPVAPEALQTLSRLAKAGMGATFDSMYQFHERDGASWKIEWMSVNETVMLVGGVAAKGKKLLKNLDVFPERMKANLDLLKGLMMSEPVMLELGKKIGKQTAHEVVYEVSMAAFEEQADFKAKLLENEVVAANMTVAELDALLDPERYTGDCAAIAREVSASIRKKRKG</sequence>
<keyword evidence="1" id="KW-0028">Amino-acid biosynthesis</keyword>
<dbReference type="Gene3D" id="1.10.40.30">
    <property type="entry name" value="Fumarase/aspartase (C-terminal domain)"/>
    <property type="match status" value="1"/>
</dbReference>
<dbReference type="SUPFAM" id="SSF48557">
    <property type="entry name" value="L-aspartase-like"/>
    <property type="match status" value="1"/>
</dbReference>
<dbReference type="EMBL" id="FOIM01000008">
    <property type="protein sequence ID" value="SET56105.1"/>
    <property type="molecule type" value="Genomic_DNA"/>
</dbReference>
<keyword evidence="5" id="KW-1185">Reference proteome</keyword>
<proteinExistence type="predicted"/>
<evidence type="ECO:0000256" key="1">
    <source>
        <dbReference type="ARBA" id="ARBA00022605"/>
    </source>
</evidence>
<dbReference type="InterPro" id="IPR022761">
    <property type="entry name" value="Fumarate_lyase_N"/>
</dbReference>
<evidence type="ECO:0000256" key="2">
    <source>
        <dbReference type="ARBA" id="ARBA00023239"/>
    </source>
</evidence>
<dbReference type="GO" id="GO:0070626">
    <property type="term" value="F:(S)-2-(5-amino-1-(5-phospho-D-ribosyl)imidazole-4-carboxamido) succinate lyase (fumarate-forming) activity"/>
    <property type="evidence" value="ECO:0007669"/>
    <property type="project" value="TreeGrafter"/>
</dbReference>
<dbReference type="RefSeq" id="WP_092362908.1">
    <property type="nucleotide sequence ID" value="NZ_FOIM01000008.1"/>
</dbReference>
<dbReference type="CDD" id="cd01597">
    <property type="entry name" value="pCLME"/>
    <property type="match status" value="1"/>
</dbReference>
<dbReference type="PROSITE" id="PS00163">
    <property type="entry name" value="FUMARATE_LYASES"/>
    <property type="match status" value="1"/>
</dbReference>
<dbReference type="GO" id="GO:0005829">
    <property type="term" value="C:cytosol"/>
    <property type="evidence" value="ECO:0007669"/>
    <property type="project" value="TreeGrafter"/>
</dbReference>
<dbReference type="PRINTS" id="PR00145">
    <property type="entry name" value="ARGSUCLYASE"/>
</dbReference>
<dbReference type="GO" id="GO:0044208">
    <property type="term" value="P:'de novo' AMP biosynthetic process"/>
    <property type="evidence" value="ECO:0007669"/>
    <property type="project" value="TreeGrafter"/>
</dbReference>
<dbReference type="GO" id="GO:0008652">
    <property type="term" value="P:amino acid biosynthetic process"/>
    <property type="evidence" value="ECO:0007669"/>
    <property type="project" value="UniProtKB-KW"/>
</dbReference>
<reference evidence="5" key="1">
    <citation type="submission" date="2016-10" db="EMBL/GenBank/DDBJ databases">
        <authorList>
            <person name="Varghese N."/>
            <person name="Submissions S."/>
        </authorList>
    </citation>
    <scope>NUCLEOTIDE SEQUENCE [LARGE SCALE GENOMIC DNA]</scope>
    <source>
        <strain evidence="5">NLAE-zl-G277</strain>
    </source>
</reference>
<dbReference type="PANTHER" id="PTHR43172:SF1">
    <property type="entry name" value="ADENYLOSUCCINATE LYASE"/>
    <property type="match status" value="1"/>
</dbReference>
<accession>A0A1I0FDQ8</accession>
<dbReference type="InterPro" id="IPR020557">
    <property type="entry name" value="Fumarate_lyase_CS"/>
</dbReference>
<dbReference type="InterPro" id="IPR000362">
    <property type="entry name" value="Fumarate_lyase_fam"/>
</dbReference>
<dbReference type="GO" id="GO:0004018">
    <property type="term" value="F:N6-(1,2-dicarboxyethyl)AMP AMP-lyase (fumarate-forming) activity"/>
    <property type="evidence" value="ECO:0007669"/>
    <property type="project" value="TreeGrafter"/>
</dbReference>
<dbReference type="InterPro" id="IPR008948">
    <property type="entry name" value="L-Aspartase-like"/>
</dbReference>
<dbReference type="Pfam" id="PF10397">
    <property type="entry name" value="ADSL_C"/>
    <property type="match status" value="1"/>
</dbReference>
<dbReference type="SMART" id="SM00998">
    <property type="entry name" value="ADSL_C"/>
    <property type="match status" value="1"/>
</dbReference>
<protein>
    <submittedName>
        <fullName evidence="4">3-carboxy-cis,cis-muconate cycloisomerase</fullName>
    </submittedName>
</protein>
<evidence type="ECO:0000259" key="3">
    <source>
        <dbReference type="SMART" id="SM00998"/>
    </source>
</evidence>
<keyword evidence="4" id="KW-0413">Isomerase</keyword>
<evidence type="ECO:0000313" key="5">
    <source>
        <dbReference type="Proteomes" id="UP000198508"/>
    </source>
</evidence>
<gene>
    <name evidence="4" type="ORF">SAMN05216313_108121</name>
</gene>
<dbReference type="Pfam" id="PF00206">
    <property type="entry name" value="Lyase_1"/>
    <property type="match status" value="1"/>
</dbReference>
<feature type="domain" description="Adenylosuccinate lyase C-terminal" evidence="3">
    <location>
        <begin position="365"/>
        <end position="444"/>
    </location>
</feature>
<dbReference type="PANTHER" id="PTHR43172">
    <property type="entry name" value="ADENYLOSUCCINATE LYASE"/>
    <property type="match status" value="1"/>
</dbReference>